<keyword evidence="1" id="KW-0812">Transmembrane</keyword>
<sequence>MVGVSPSEPACLHITVVATFITLVAASSTGGAIRPVHILQSRSKR</sequence>
<dbReference type="EMBL" id="GBXM01065673">
    <property type="protein sequence ID" value="JAH42904.1"/>
    <property type="molecule type" value="Transcribed_RNA"/>
</dbReference>
<feature type="transmembrane region" description="Helical" evidence="1">
    <location>
        <begin position="12"/>
        <end position="36"/>
    </location>
</feature>
<name>A0A0E9SNH0_ANGAN</name>
<dbReference type="AlphaFoldDB" id="A0A0E9SNH0"/>
<reference evidence="2" key="2">
    <citation type="journal article" date="2015" name="Fish Shellfish Immunol.">
        <title>Early steps in the European eel (Anguilla anguilla)-Vibrio vulnificus interaction in the gills: Role of the RtxA13 toxin.</title>
        <authorList>
            <person name="Callol A."/>
            <person name="Pajuelo D."/>
            <person name="Ebbesson L."/>
            <person name="Teles M."/>
            <person name="MacKenzie S."/>
            <person name="Amaro C."/>
        </authorList>
    </citation>
    <scope>NUCLEOTIDE SEQUENCE</scope>
</reference>
<proteinExistence type="predicted"/>
<accession>A0A0E9SNH0</accession>
<evidence type="ECO:0000313" key="2">
    <source>
        <dbReference type="EMBL" id="JAH42904.1"/>
    </source>
</evidence>
<keyword evidence="1" id="KW-1133">Transmembrane helix</keyword>
<organism evidence="2">
    <name type="scientific">Anguilla anguilla</name>
    <name type="common">European freshwater eel</name>
    <name type="synonym">Muraena anguilla</name>
    <dbReference type="NCBI Taxonomy" id="7936"/>
    <lineage>
        <taxon>Eukaryota</taxon>
        <taxon>Metazoa</taxon>
        <taxon>Chordata</taxon>
        <taxon>Craniata</taxon>
        <taxon>Vertebrata</taxon>
        <taxon>Euteleostomi</taxon>
        <taxon>Actinopterygii</taxon>
        <taxon>Neopterygii</taxon>
        <taxon>Teleostei</taxon>
        <taxon>Anguilliformes</taxon>
        <taxon>Anguillidae</taxon>
        <taxon>Anguilla</taxon>
    </lineage>
</organism>
<evidence type="ECO:0000256" key="1">
    <source>
        <dbReference type="SAM" id="Phobius"/>
    </source>
</evidence>
<keyword evidence="1" id="KW-0472">Membrane</keyword>
<protein>
    <submittedName>
        <fullName evidence="2">Uncharacterized protein</fullName>
    </submittedName>
</protein>
<reference evidence="2" key="1">
    <citation type="submission" date="2014-11" db="EMBL/GenBank/DDBJ databases">
        <authorList>
            <person name="Amaro Gonzalez C."/>
        </authorList>
    </citation>
    <scope>NUCLEOTIDE SEQUENCE</scope>
</reference>